<reference evidence="1" key="1">
    <citation type="submission" date="2021-06" db="EMBL/GenBank/DDBJ databases">
        <authorList>
            <person name="Kallberg Y."/>
            <person name="Tangrot J."/>
            <person name="Rosling A."/>
        </authorList>
    </citation>
    <scope>NUCLEOTIDE SEQUENCE</scope>
    <source>
        <strain evidence="1">AU212A</strain>
    </source>
</reference>
<feature type="non-terminal residue" evidence="1">
    <location>
        <position position="132"/>
    </location>
</feature>
<accession>A0ACA9NMD9</accession>
<evidence type="ECO:0000313" key="1">
    <source>
        <dbReference type="EMBL" id="CAG8664420.1"/>
    </source>
</evidence>
<sequence length="132" mass="15196">HPHRRHNPLNNSWVLCSPHRTKRPWQGQQETVDNESIPSYDSNCYLCPGNIRAKGNRNPEYKNTFIFTNDFAAVNIDQPQLRHNSDDKLSSLLRAEGVKGECKVMCFSPRHNITIAEMSEDAIIHVIQAWVE</sequence>
<dbReference type="EMBL" id="CAJVPM010027010">
    <property type="protein sequence ID" value="CAG8664420.1"/>
    <property type="molecule type" value="Genomic_DNA"/>
</dbReference>
<gene>
    <name evidence="1" type="ORF">SCALOS_LOCUS9149</name>
</gene>
<organism evidence="1 2">
    <name type="scientific">Scutellospora calospora</name>
    <dbReference type="NCBI Taxonomy" id="85575"/>
    <lineage>
        <taxon>Eukaryota</taxon>
        <taxon>Fungi</taxon>
        <taxon>Fungi incertae sedis</taxon>
        <taxon>Mucoromycota</taxon>
        <taxon>Glomeromycotina</taxon>
        <taxon>Glomeromycetes</taxon>
        <taxon>Diversisporales</taxon>
        <taxon>Gigasporaceae</taxon>
        <taxon>Scutellospora</taxon>
    </lineage>
</organism>
<keyword evidence="2" id="KW-1185">Reference proteome</keyword>
<evidence type="ECO:0000313" key="2">
    <source>
        <dbReference type="Proteomes" id="UP000789860"/>
    </source>
</evidence>
<dbReference type="Proteomes" id="UP000789860">
    <property type="component" value="Unassembled WGS sequence"/>
</dbReference>
<proteinExistence type="predicted"/>
<comment type="caution">
    <text evidence="1">The sequence shown here is derived from an EMBL/GenBank/DDBJ whole genome shotgun (WGS) entry which is preliminary data.</text>
</comment>
<name>A0ACA9NMD9_9GLOM</name>
<feature type="non-terminal residue" evidence="1">
    <location>
        <position position="1"/>
    </location>
</feature>
<protein>
    <submittedName>
        <fullName evidence="1">9983_t:CDS:1</fullName>
    </submittedName>
</protein>